<protein>
    <recommendedName>
        <fullName evidence="3">Htaa domain-containing protein</fullName>
    </recommendedName>
</protein>
<dbReference type="Pfam" id="PF04213">
    <property type="entry name" value="HtaA"/>
    <property type="match status" value="1"/>
</dbReference>
<keyword evidence="1" id="KW-0472">Membrane</keyword>
<gene>
    <name evidence="4" type="ORF">AYL44_11830</name>
</gene>
<dbReference type="OrthoDB" id="5083631at2"/>
<proteinExistence type="predicted"/>
<dbReference type="EMBL" id="LSTV01000005">
    <property type="protein sequence ID" value="OAH48726.1"/>
    <property type="molecule type" value="Genomic_DNA"/>
</dbReference>
<feature type="signal peptide" evidence="2">
    <location>
        <begin position="1"/>
        <end position="33"/>
    </location>
</feature>
<dbReference type="InterPro" id="IPR007331">
    <property type="entry name" value="Htaa"/>
</dbReference>
<organism evidence="4 5">
    <name type="scientific">Microbacterium oleivorans</name>
    <dbReference type="NCBI Taxonomy" id="273677"/>
    <lineage>
        <taxon>Bacteria</taxon>
        <taxon>Bacillati</taxon>
        <taxon>Actinomycetota</taxon>
        <taxon>Actinomycetes</taxon>
        <taxon>Micrococcales</taxon>
        <taxon>Microbacteriaceae</taxon>
        <taxon>Microbacterium</taxon>
    </lineage>
</organism>
<feature type="chain" id="PRO_5008065843" description="Htaa domain-containing protein" evidence="2">
    <location>
        <begin position="34"/>
        <end position="250"/>
    </location>
</feature>
<sequence length="250" mass="25020">MQARHLGVNARSAILAIALGAVLFPVTALPAHAAPRTCTVTEAKVLWDAGAADVQPTGSVTAADAALTFDGGAGVLEPVRPSGSLSFDGTVAYTSAAGVETTLSAPTLVIDGGSGTLLFDVQPEGTELIPQAALAEVDLRAVAVSESGDTINLDGVDAQTDATADGSDLLWAGTLGDLDLTVTADCTTIADTAVVEEEEQDAAASGILVPLIVVGIAATVTVVLAVGSVQRRKRNSARAAQPETVGDPLP</sequence>
<accession>A0A177K6P9</accession>
<keyword evidence="1" id="KW-0812">Transmembrane</keyword>
<keyword evidence="2" id="KW-0732">Signal</keyword>
<evidence type="ECO:0000313" key="4">
    <source>
        <dbReference type="EMBL" id="OAH48726.1"/>
    </source>
</evidence>
<dbReference type="Proteomes" id="UP000076998">
    <property type="component" value="Unassembled WGS sequence"/>
</dbReference>
<feature type="domain" description="Htaa" evidence="3">
    <location>
        <begin position="54"/>
        <end position="168"/>
    </location>
</feature>
<keyword evidence="1" id="KW-1133">Transmembrane helix</keyword>
<feature type="transmembrane region" description="Helical" evidence="1">
    <location>
        <begin position="207"/>
        <end position="229"/>
    </location>
</feature>
<dbReference type="AlphaFoldDB" id="A0A177K6P9"/>
<name>A0A177K6P9_9MICO</name>
<evidence type="ECO:0000256" key="1">
    <source>
        <dbReference type="SAM" id="Phobius"/>
    </source>
</evidence>
<evidence type="ECO:0000256" key="2">
    <source>
        <dbReference type="SAM" id="SignalP"/>
    </source>
</evidence>
<comment type="caution">
    <text evidence="4">The sequence shown here is derived from an EMBL/GenBank/DDBJ whole genome shotgun (WGS) entry which is preliminary data.</text>
</comment>
<evidence type="ECO:0000259" key="3">
    <source>
        <dbReference type="Pfam" id="PF04213"/>
    </source>
</evidence>
<evidence type="ECO:0000313" key="5">
    <source>
        <dbReference type="Proteomes" id="UP000076998"/>
    </source>
</evidence>
<reference evidence="4 5" key="1">
    <citation type="submission" date="2016-02" db="EMBL/GenBank/DDBJ databases">
        <authorList>
            <person name="Wen L."/>
            <person name="He K."/>
            <person name="Yang H."/>
        </authorList>
    </citation>
    <scope>NUCLEOTIDE SEQUENCE [LARGE SCALE GENOMIC DNA]</scope>
    <source>
        <strain evidence="4 5">CD11_3</strain>
    </source>
</reference>